<accession>A0A841J922</accession>
<organism evidence="1 2">
    <name type="scientific">Mucilaginibacter lappiensis</name>
    <dbReference type="NCBI Taxonomy" id="354630"/>
    <lineage>
        <taxon>Bacteria</taxon>
        <taxon>Pseudomonadati</taxon>
        <taxon>Bacteroidota</taxon>
        <taxon>Sphingobacteriia</taxon>
        <taxon>Sphingobacteriales</taxon>
        <taxon>Sphingobacteriaceae</taxon>
        <taxon>Mucilaginibacter</taxon>
    </lineage>
</organism>
<sequence>METKEKSKGETVKEVREVKNTKAEKITTAKSANRFKRKPLL</sequence>
<dbReference type="AlphaFoldDB" id="A0A841J922"/>
<proteinExistence type="predicted"/>
<gene>
    <name evidence="1" type="ORF">HDF22_000957</name>
</gene>
<reference evidence="1 2" key="1">
    <citation type="submission" date="2020-08" db="EMBL/GenBank/DDBJ databases">
        <title>Genomic Encyclopedia of Type Strains, Phase IV (KMG-V): Genome sequencing to study the core and pangenomes of soil and plant-associated prokaryotes.</title>
        <authorList>
            <person name="Whitman W."/>
        </authorList>
    </citation>
    <scope>NUCLEOTIDE SEQUENCE [LARGE SCALE GENOMIC DNA]</scope>
    <source>
        <strain evidence="1 2">MP601</strain>
    </source>
</reference>
<dbReference type="EMBL" id="JACHCA010000002">
    <property type="protein sequence ID" value="MBB6126852.1"/>
    <property type="molecule type" value="Genomic_DNA"/>
</dbReference>
<evidence type="ECO:0000313" key="1">
    <source>
        <dbReference type="EMBL" id="MBB6126852.1"/>
    </source>
</evidence>
<evidence type="ECO:0000313" key="2">
    <source>
        <dbReference type="Proteomes" id="UP000548326"/>
    </source>
</evidence>
<dbReference type="Proteomes" id="UP000548326">
    <property type="component" value="Unassembled WGS sequence"/>
</dbReference>
<name>A0A841J922_9SPHI</name>
<comment type="caution">
    <text evidence="1">The sequence shown here is derived from an EMBL/GenBank/DDBJ whole genome shotgun (WGS) entry which is preliminary data.</text>
</comment>
<dbReference type="RefSeq" id="WP_260170807.1">
    <property type="nucleotide sequence ID" value="NZ_JACHCA010000002.1"/>
</dbReference>
<protein>
    <submittedName>
        <fullName evidence="1">Uncharacterized protein</fullName>
    </submittedName>
</protein>